<dbReference type="Gene3D" id="1.10.10.10">
    <property type="entry name" value="Winged helix-like DNA-binding domain superfamily/Winged helix DNA-binding domain"/>
    <property type="match status" value="1"/>
</dbReference>
<evidence type="ECO:0000313" key="1">
    <source>
        <dbReference type="EMBL" id="WWD18133.1"/>
    </source>
</evidence>
<dbReference type="KEGG" id="ksn:43590459"/>
<name>A0AAJ8LFB6_9TREE</name>
<dbReference type="InterPro" id="IPR036390">
    <property type="entry name" value="WH_DNA-bd_sf"/>
</dbReference>
<dbReference type="AlphaFoldDB" id="A0AAJ8LFB6"/>
<accession>A0AAJ8LFB6</accession>
<protein>
    <submittedName>
        <fullName evidence="1">Uncharacterized protein</fullName>
    </submittedName>
</protein>
<evidence type="ECO:0000313" key="2">
    <source>
        <dbReference type="Proteomes" id="UP000322225"/>
    </source>
</evidence>
<dbReference type="Proteomes" id="UP000322225">
    <property type="component" value="Chromosome 4"/>
</dbReference>
<dbReference type="GeneID" id="43590459"/>
<gene>
    <name evidence="1" type="ORF">CI109_102582</name>
</gene>
<sequence>MCSDSSTPNKAPILTTLHYLLSRTSPNSTICPSQIPRSLHDTSPSSYPDWRSMMDEVREVVWEEVKAGRAVVTQRGETRDWEGRGEIKGPIRVKKGDKWDESLRWSSVNINRGPASPPLATEVEIDRHRDADIRQRHSLVGLSTPRLQCLTQEV</sequence>
<organism evidence="1 2">
    <name type="scientific">Kwoniella shandongensis</name>
    <dbReference type="NCBI Taxonomy" id="1734106"/>
    <lineage>
        <taxon>Eukaryota</taxon>
        <taxon>Fungi</taxon>
        <taxon>Dikarya</taxon>
        <taxon>Basidiomycota</taxon>
        <taxon>Agaricomycotina</taxon>
        <taxon>Tremellomycetes</taxon>
        <taxon>Tremellales</taxon>
        <taxon>Cryptococcaceae</taxon>
        <taxon>Kwoniella</taxon>
    </lineage>
</organism>
<proteinExistence type="predicted"/>
<reference evidence="1" key="1">
    <citation type="submission" date="2017-08" db="EMBL/GenBank/DDBJ databases">
        <authorList>
            <person name="Cuomo C."/>
            <person name="Billmyre B."/>
            <person name="Heitman J."/>
        </authorList>
    </citation>
    <scope>NUCLEOTIDE SEQUENCE</scope>
    <source>
        <strain evidence="1">CBS 12478</strain>
    </source>
</reference>
<keyword evidence="2" id="KW-1185">Reference proteome</keyword>
<dbReference type="EMBL" id="CP144054">
    <property type="protein sequence ID" value="WWD18133.1"/>
    <property type="molecule type" value="Genomic_DNA"/>
</dbReference>
<dbReference type="RefSeq" id="XP_065823230.1">
    <property type="nucleotide sequence ID" value="XM_065967158.1"/>
</dbReference>
<dbReference type="InterPro" id="IPR036388">
    <property type="entry name" value="WH-like_DNA-bd_sf"/>
</dbReference>
<dbReference type="Pfam" id="PF11625">
    <property type="entry name" value="DUF3253"/>
    <property type="match status" value="1"/>
</dbReference>
<reference evidence="1" key="2">
    <citation type="submission" date="2024-01" db="EMBL/GenBank/DDBJ databases">
        <title>Comparative genomics of Cryptococcus and Kwoniella reveals pathogenesis evolution and contrasting modes of karyotype evolution via chromosome fusion or intercentromeric recombination.</title>
        <authorList>
            <person name="Coelho M.A."/>
            <person name="David-Palma M."/>
            <person name="Shea T."/>
            <person name="Bowers K."/>
            <person name="McGinley-Smith S."/>
            <person name="Mohammad A.W."/>
            <person name="Gnirke A."/>
            <person name="Yurkov A.M."/>
            <person name="Nowrousian M."/>
            <person name="Sun S."/>
            <person name="Cuomo C.A."/>
            <person name="Heitman J."/>
        </authorList>
    </citation>
    <scope>NUCLEOTIDE SEQUENCE</scope>
    <source>
        <strain evidence="1">CBS 12478</strain>
    </source>
</reference>
<dbReference type="SUPFAM" id="SSF46785">
    <property type="entry name" value="Winged helix' DNA-binding domain"/>
    <property type="match status" value="1"/>
</dbReference>
<dbReference type="InterPro" id="IPR021660">
    <property type="entry name" value="DUF3253"/>
</dbReference>